<dbReference type="InterPro" id="IPR005151">
    <property type="entry name" value="Tail-specific_protease"/>
</dbReference>
<evidence type="ECO:0000313" key="3">
    <source>
        <dbReference type="EMBL" id="MCA0132724.1"/>
    </source>
</evidence>
<dbReference type="Pfam" id="PF03572">
    <property type="entry name" value="Peptidase_S41"/>
    <property type="match status" value="1"/>
</dbReference>
<evidence type="ECO:0000313" key="4">
    <source>
        <dbReference type="Proteomes" id="UP001198901"/>
    </source>
</evidence>
<feature type="signal peptide" evidence="1">
    <location>
        <begin position="1"/>
        <end position="24"/>
    </location>
</feature>
<feature type="domain" description="Tail specific protease" evidence="2">
    <location>
        <begin position="312"/>
        <end position="396"/>
    </location>
</feature>
<dbReference type="InterPro" id="IPR029045">
    <property type="entry name" value="ClpP/crotonase-like_dom_sf"/>
</dbReference>
<comment type="caution">
    <text evidence="3">The sequence shown here is derived from an EMBL/GenBank/DDBJ whole genome shotgun (WGS) entry which is preliminary data.</text>
</comment>
<keyword evidence="4" id="KW-1185">Reference proteome</keyword>
<dbReference type="Gene3D" id="3.90.226.10">
    <property type="entry name" value="2-enoyl-CoA Hydratase, Chain A, domain 1"/>
    <property type="match status" value="2"/>
</dbReference>
<dbReference type="EMBL" id="JAIUJR010000005">
    <property type="protein sequence ID" value="MCA0132724.1"/>
    <property type="molecule type" value="Genomic_DNA"/>
</dbReference>
<protein>
    <recommendedName>
        <fullName evidence="2">Tail specific protease domain-containing protein</fullName>
    </recommendedName>
</protein>
<evidence type="ECO:0000259" key="2">
    <source>
        <dbReference type="Pfam" id="PF03572"/>
    </source>
</evidence>
<evidence type="ECO:0000256" key="1">
    <source>
        <dbReference type="SAM" id="SignalP"/>
    </source>
</evidence>
<keyword evidence="1" id="KW-0732">Signal</keyword>
<dbReference type="Proteomes" id="UP001198901">
    <property type="component" value="Unassembled WGS sequence"/>
</dbReference>
<dbReference type="SUPFAM" id="SSF52096">
    <property type="entry name" value="ClpP/crotonase"/>
    <property type="match status" value="1"/>
</dbReference>
<name>A0ABS7XRS3_9FLAO</name>
<accession>A0ABS7XRS3</accession>
<proteinExistence type="predicted"/>
<gene>
    <name evidence="3" type="ORF">LBU54_09025</name>
</gene>
<sequence>MKKVVLFNLALVLGLITSSGQNNKCDCKADLDFIIEKLKVTPSYKRQIKGQKEIQFNKTYASIVSKINYNTTVEECFKFLAKQITVIEDFHINLYANTKYFKKSDMGDDEKLSDFLQSNTFKLHPKSTLNLDSLRDQLTMSIKEGIEGIYILGTTTIEIGILKMDDNTYQGIVLASDHPLWTRGQIFLYVYKNKFDKYNIIQHDIYSRHLKMFNSITYENGRLLNLKKNGFHNNFEFKTDKTSNWELKTINDSVQYIYMGNFNRSSANREQADLFLNKLKDELNAPNIIVDLRSNSGGASKVSQAFFKLLRKSKAQLFIITNSFTISNGEQFTVKLKNLDNSKHLGQTTYGALAYGSNYGKLHQTPSGHFSFYPTDMDFHNEYYKYEGYGIIPDVKLGFNSDWIEQTLAIIYESK</sequence>
<dbReference type="RefSeq" id="WP_224528510.1">
    <property type="nucleotide sequence ID" value="NZ_JAIUJR010000005.1"/>
</dbReference>
<feature type="chain" id="PRO_5047134363" description="Tail specific protease domain-containing protein" evidence="1">
    <location>
        <begin position="25"/>
        <end position="415"/>
    </location>
</feature>
<reference evidence="4" key="1">
    <citation type="submission" date="2023-07" db="EMBL/GenBank/DDBJ databases">
        <authorList>
            <person name="Yue Y."/>
        </authorList>
    </citation>
    <scope>NUCLEOTIDE SEQUENCE [LARGE SCALE GENOMIC DNA]</scope>
    <source>
        <strain evidence="4">D23</strain>
    </source>
</reference>
<organism evidence="3 4">
    <name type="scientific">Winogradskyella alexanderae</name>
    <dbReference type="NCBI Taxonomy" id="2877123"/>
    <lineage>
        <taxon>Bacteria</taxon>
        <taxon>Pseudomonadati</taxon>
        <taxon>Bacteroidota</taxon>
        <taxon>Flavobacteriia</taxon>
        <taxon>Flavobacteriales</taxon>
        <taxon>Flavobacteriaceae</taxon>
        <taxon>Winogradskyella</taxon>
    </lineage>
</organism>